<dbReference type="RefSeq" id="WP_169419601.1">
    <property type="nucleotide sequence ID" value="NZ_JABBFX010000001.1"/>
</dbReference>
<keyword evidence="1" id="KW-0489">Methyltransferase</keyword>
<gene>
    <name evidence="1" type="ORF">HHL11_17425</name>
</gene>
<reference evidence="1 2" key="1">
    <citation type="submission" date="2020-04" db="EMBL/GenBank/DDBJ databases">
        <title>Ramlibacter sp. G-1-2-2 isolated from soil.</title>
        <authorList>
            <person name="Dahal R.H."/>
        </authorList>
    </citation>
    <scope>NUCLEOTIDE SEQUENCE [LARGE SCALE GENOMIC DNA]</scope>
    <source>
        <strain evidence="1 2">G-1-2-2</strain>
    </source>
</reference>
<dbReference type="GO" id="GO:0032259">
    <property type="term" value="P:methylation"/>
    <property type="evidence" value="ECO:0007669"/>
    <property type="project" value="UniProtKB-KW"/>
</dbReference>
<accession>A0A848H4X3</accession>
<organism evidence="1 2">
    <name type="scientific">Ramlibacter agri</name>
    <dbReference type="NCBI Taxonomy" id="2728837"/>
    <lineage>
        <taxon>Bacteria</taxon>
        <taxon>Pseudomonadati</taxon>
        <taxon>Pseudomonadota</taxon>
        <taxon>Betaproteobacteria</taxon>
        <taxon>Burkholderiales</taxon>
        <taxon>Comamonadaceae</taxon>
        <taxon>Ramlibacter</taxon>
    </lineage>
</organism>
<name>A0A848H4X3_9BURK</name>
<protein>
    <submittedName>
        <fullName evidence="1">Class I SAM-dependent methyltransferase</fullName>
    </submittedName>
</protein>
<dbReference type="EMBL" id="JABBFX010000001">
    <property type="protein sequence ID" value="NML45537.1"/>
    <property type="molecule type" value="Genomic_DNA"/>
</dbReference>
<evidence type="ECO:0000313" key="2">
    <source>
        <dbReference type="Proteomes" id="UP000541185"/>
    </source>
</evidence>
<keyword evidence="2" id="KW-1185">Reference proteome</keyword>
<dbReference type="InterPro" id="IPR029063">
    <property type="entry name" value="SAM-dependent_MTases_sf"/>
</dbReference>
<comment type="caution">
    <text evidence="1">The sequence shown here is derived from an EMBL/GenBank/DDBJ whole genome shotgun (WGS) entry which is preliminary data.</text>
</comment>
<dbReference type="Proteomes" id="UP000541185">
    <property type="component" value="Unassembled WGS sequence"/>
</dbReference>
<evidence type="ECO:0000313" key="1">
    <source>
        <dbReference type="EMBL" id="NML45537.1"/>
    </source>
</evidence>
<proteinExistence type="predicted"/>
<dbReference type="AlphaFoldDB" id="A0A848H4X3"/>
<dbReference type="Gene3D" id="3.40.50.150">
    <property type="entry name" value="Vaccinia Virus protein VP39"/>
    <property type="match status" value="1"/>
</dbReference>
<dbReference type="Pfam" id="PF13578">
    <property type="entry name" value="Methyltransf_24"/>
    <property type="match status" value="1"/>
</dbReference>
<keyword evidence="1" id="KW-0808">Transferase</keyword>
<dbReference type="SUPFAM" id="SSF53335">
    <property type="entry name" value="S-adenosyl-L-methionine-dependent methyltransferases"/>
    <property type="match status" value="1"/>
</dbReference>
<sequence length="231" mass="25209">MNANLKHYHESGFPSIEGWCADQLFDAVDLLDGVAINKKGGCMEIGVHHGKFYILLNQVVAAGETSYAVDIFEDQNLNIDQSGSGSLEKFQANLVAHDVHRGANTIIVKGDSTDSGLALDQRVRPGSLRFISVDGGHTVEHTVNDLQIAARLVANEGVVILDDILNHHWPGVIEGAFRFLATSPVLVPFALGHNKLYLCKLSFQAYYCNLFSASHLFTKTVRFHGHTVAAL</sequence>
<dbReference type="GO" id="GO:0008168">
    <property type="term" value="F:methyltransferase activity"/>
    <property type="evidence" value="ECO:0007669"/>
    <property type="project" value="UniProtKB-KW"/>
</dbReference>